<dbReference type="EMBL" id="KN831950">
    <property type="protein sequence ID" value="KIO11432.1"/>
    <property type="molecule type" value="Genomic_DNA"/>
</dbReference>
<accession>A0A0C3KPC5</accession>
<dbReference type="AlphaFoldDB" id="A0A0C3KPC5"/>
<organism evidence="1 2">
    <name type="scientific">Pisolithus tinctorius Marx 270</name>
    <dbReference type="NCBI Taxonomy" id="870435"/>
    <lineage>
        <taxon>Eukaryota</taxon>
        <taxon>Fungi</taxon>
        <taxon>Dikarya</taxon>
        <taxon>Basidiomycota</taxon>
        <taxon>Agaricomycotina</taxon>
        <taxon>Agaricomycetes</taxon>
        <taxon>Agaricomycetidae</taxon>
        <taxon>Boletales</taxon>
        <taxon>Sclerodermatineae</taxon>
        <taxon>Pisolithaceae</taxon>
        <taxon>Pisolithus</taxon>
    </lineage>
</organism>
<reference evidence="1 2" key="1">
    <citation type="submission" date="2014-04" db="EMBL/GenBank/DDBJ databases">
        <authorList>
            <consortium name="DOE Joint Genome Institute"/>
            <person name="Kuo A."/>
            <person name="Kohler A."/>
            <person name="Costa M.D."/>
            <person name="Nagy L.G."/>
            <person name="Floudas D."/>
            <person name="Copeland A."/>
            <person name="Barry K.W."/>
            <person name="Cichocki N."/>
            <person name="Veneault-Fourrey C."/>
            <person name="LaButti K."/>
            <person name="Lindquist E.A."/>
            <person name="Lipzen A."/>
            <person name="Lundell T."/>
            <person name="Morin E."/>
            <person name="Murat C."/>
            <person name="Sun H."/>
            <person name="Tunlid A."/>
            <person name="Henrissat B."/>
            <person name="Grigoriev I.V."/>
            <person name="Hibbett D.S."/>
            <person name="Martin F."/>
            <person name="Nordberg H.P."/>
            <person name="Cantor M.N."/>
            <person name="Hua S.X."/>
        </authorList>
    </citation>
    <scope>NUCLEOTIDE SEQUENCE [LARGE SCALE GENOMIC DNA]</scope>
    <source>
        <strain evidence="1 2">Marx 270</strain>
    </source>
</reference>
<dbReference type="InterPro" id="IPR035959">
    <property type="entry name" value="RutC-like_sf"/>
</dbReference>
<evidence type="ECO:0000313" key="2">
    <source>
        <dbReference type="Proteomes" id="UP000054217"/>
    </source>
</evidence>
<dbReference type="Proteomes" id="UP000054217">
    <property type="component" value="Unassembled WGS sequence"/>
</dbReference>
<evidence type="ECO:0000313" key="1">
    <source>
        <dbReference type="EMBL" id="KIO11432.1"/>
    </source>
</evidence>
<name>A0A0C3KPC5_PISTI</name>
<keyword evidence="2" id="KW-1185">Reference proteome</keyword>
<dbReference type="PANTHER" id="PTHR43857:SF1">
    <property type="entry name" value="YJGH FAMILY PROTEIN"/>
    <property type="match status" value="1"/>
</dbReference>
<dbReference type="STRING" id="870435.A0A0C3KPC5"/>
<sequence>MAAPAGISSWSDYRTTSGASISVENNAWIDAVQRYRTSNPYEKAFGYCRALRKGPFIFVSGTTAVDLITGKVDHPSSAYHQALKALKELVVAVESLGGKKADVVRVRMFVTHENDATEVARALKEEVKDVEPTATMILGAKFVSPDMRVEIEADAVVSL</sequence>
<dbReference type="Pfam" id="PF01042">
    <property type="entry name" value="Ribonuc_L-PSP"/>
    <property type="match status" value="1"/>
</dbReference>
<dbReference type="HOGENOM" id="CLU_100715_5_2_1"/>
<dbReference type="Gene3D" id="3.30.1330.40">
    <property type="entry name" value="RutC-like"/>
    <property type="match status" value="1"/>
</dbReference>
<dbReference type="InterPro" id="IPR006175">
    <property type="entry name" value="YjgF/YER057c/UK114"/>
</dbReference>
<protein>
    <recommendedName>
        <fullName evidence="3">YjgF-like protein</fullName>
    </recommendedName>
</protein>
<reference evidence="2" key="2">
    <citation type="submission" date="2015-01" db="EMBL/GenBank/DDBJ databases">
        <title>Evolutionary Origins and Diversification of the Mycorrhizal Mutualists.</title>
        <authorList>
            <consortium name="DOE Joint Genome Institute"/>
            <consortium name="Mycorrhizal Genomics Consortium"/>
            <person name="Kohler A."/>
            <person name="Kuo A."/>
            <person name="Nagy L.G."/>
            <person name="Floudas D."/>
            <person name="Copeland A."/>
            <person name="Barry K.W."/>
            <person name="Cichocki N."/>
            <person name="Veneault-Fourrey C."/>
            <person name="LaButti K."/>
            <person name="Lindquist E.A."/>
            <person name="Lipzen A."/>
            <person name="Lundell T."/>
            <person name="Morin E."/>
            <person name="Murat C."/>
            <person name="Riley R."/>
            <person name="Ohm R."/>
            <person name="Sun H."/>
            <person name="Tunlid A."/>
            <person name="Henrissat B."/>
            <person name="Grigoriev I.V."/>
            <person name="Hibbett D.S."/>
            <person name="Martin F."/>
        </authorList>
    </citation>
    <scope>NUCLEOTIDE SEQUENCE [LARGE SCALE GENOMIC DNA]</scope>
    <source>
        <strain evidence="2">Marx 270</strain>
    </source>
</reference>
<dbReference type="InParanoid" id="A0A0C3KPC5"/>
<dbReference type="PANTHER" id="PTHR43857">
    <property type="entry name" value="BLR7761 PROTEIN"/>
    <property type="match status" value="1"/>
</dbReference>
<evidence type="ECO:0008006" key="3">
    <source>
        <dbReference type="Google" id="ProtNLM"/>
    </source>
</evidence>
<dbReference type="SUPFAM" id="SSF55298">
    <property type="entry name" value="YjgF-like"/>
    <property type="match status" value="1"/>
</dbReference>
<gene>
    <name evidence="1" type="ORF">M404DRAFT_7358</name>
</gene>
<proteinExistence type="predicted"/>
<dbReference type="OrthoDB" id="686384at2759"/>